<dbReference type="EMBL" id="SRLO01000601">
    <property type="protein sequence ID" value="TNN50917.1"/>
    <property type="molecule type" value="Genomic_DNA"/>
</dbReference>
<reference evidence="1 2" key="1">
    <citation type="submission" date="2019-03" db="EMBL/GenBank/DDBJ databases">
        <title>First draft genome of Liparis tanakae, snailfish: a comprehensive survey of snailfish specific genes.</title>
        <authorList>
            <person name="Kim W."/>
            <person name="Song I."/>
            <person name="Jeong J.-H."/>
            <person name="Kim D."/>
            <person name="Kim S."/>
            <person name="Ryu S."/>
            <person name="Song J.Y."/>
            <person name="Lee S.K."/>
        </authorList>
    </citation>
    <scope>NUCLEOTIDE SEQUENCE [LARGE SCALE GENOMIC DNA]</scope>
    <source>
        <tissue evidence="1">Muscle</tissue>
    </source>
</reference>
<evidence type="ECO:0000313" key="1">
    <source>
        <dbReference type="EMBL" id="TNN50917.1"/>
    </source>
</evidence>
<evidence type="ECO:0000313" key="2">
    <source>
        <dbReference type="Proteomes" id="UP000314294"/>
    </source>
</evidence>
<protein>
    <submittedName>
        <fullName evidence="1">Uncharacterized protein</fullName>
    </submittedName>
</protein>
<accession>A0A4Z2GBC2</accession>
<keyword evidence="2" id="KW-1185">Reference proteome</keyword>
<dbReference type="AlphaFoldDB" id="A0A4Z2GBC2"/>
<gene>
    <name evidence="1" type="ORF">EYF80_038898</name>
</gene>
<name>A0A4Z2GBC2_9TELE</name>
<organism evidence="1 2">
    <name type="scientific">Liparis tanakae</name>
    <name type="common">Tanaka's snailfish</name>
    <dbReference type="NCBI Taxonomy" id="230148"/>
    <lineage>
        <taxon>Eukaryota</taxon>
        <taxon>Metazoa</taxon>
        <taxon>Chordata</taxon>
        <taxon>Craniata</taxon>
        <taxon>Vertebrata</taxon>
        <taxon>Euteleostomi</taxon>
        <taxon>Actinopterygii</taxon>
        <taxon>Neopterygii</taxon>
        <taxon>Teleostei</taxon>
        <taxon>Neoteleostei</taxon>
        <taxon>Acanthomorphata</taxon>
        <taxon>Eupercaria</taxon>
        <taxon>Perciformes</taxon>
        <taxon>Cottioidei</taxon>
        <taxon>Cottales</taxon>
        <taxon>Liparidae</taxon>
        <taxon>Liparis</taxon>
    </lineage>
</organism>
<proteinExistence type="predicted"/>
<sequence length="156" mass="16825">MTVRILHHFPVNSIPRDRSRAAGGSGAATRLPAGTPVFLACSTSGAMLRLVLGKTKREVLIELVIRLSVGRQQSSTDWDSGDSLWQRSKAFGGPNTSFPILLTTSSTPITLAFPPEWKAPLRVQDPGARVVDDPLCHWLVSLQVGVARGRQQSGNT</sequence>
<dbReference type="Proteomes" id="UP000314294">
    <property type="component" value="Unassembled WGS sequence"/>
</dbReference>
<comment type="caution">
    <text evidence="1">The sequence shown here is derived from an EMBL/GenBank/DDBJ whole genome shotgun (WGS) entry which is preliminary data.</text>
</comment>